<accession>A0A4R3YLH8</accession>
<dbReference type="Proteomes" id="UP000295515">
    <property type="component" value="Unassembled WGS sequence"/>
</dbReference>
<comment type="caution">
    <text evidence="3">The sequence shown here is derived from an EMBL/GenBank/DDBJ whole genome shotgun (WGS) entry which is preliminary data.</text>
</comment>
<keyword evidence="4" id="KW-1185">Reference proteome</keyword>
<dbReference type="InterPro" id="IPR052179">
    <property type="entry name" value="DD-CPase-like"/>
</dbReference>
<dbReference type="RefSeq" id="WP_066444613.1">
    <property type="nucleotide sequence ID" value="NZ_CAUWFI010000018.1"/>
</dbReference>
<dbReference type="AlphaFoldDB" id="A0A4R3YLH8"/>
<organism evidence="3 4">
    <name type="scientific">Longibaculum muris</name>
    <dbReference type="NCBI Taxonomy" id="1796628"/>
    <lineage>
        <taxon>Bacteria</taxon>
        <taxon>Bacillati</taxon>
        <taxon>Bacillota</taxon>
        <taxon>Erysipelotrichia</taxon>
        <taxon>Erysipelotrichales</taxon>
        <taxon>Coprobacillaceae</taxon>
        <taxon>Longibaculum</taxon>
    </lineage>
</organism>
<evidence type="ECO:0000313" key="3">
    <source>
        <dbReference type="EMBL" id="TCV93110.1"/>
    </source>
</evidence>
<dbReference type="Gene3D" id="3.30.1380.10">
    <property type="match status" value="1"/>
</dbReference>
<sequence length="419" mass="48570">MRFNRNKRYTYYSSYSSSRRQRVRWDRIAIIAGAIVVVVGIVIWFNLSRIKLMFKGYSFGQQNDILSLDSQQVSEILSHDKMTHIQDWIKTSQNVKFYDEYEEYYTIHDDLKVKVVVSTVDKIFSNQASKLTSLGYSDDEIWKVLETASIDDLDYLITKQYTYDQIKPYMQVKGFAFQDMEKYMKVYAQKQNYNYAVLSTTYPFIISENKVTRSYTIQNPDDILTLVKKGFQLADTYVPKDLVQPNIPVAPDCDNSKMRKEAAKALEEMAKEAKNLGYELAINSAYRSYADQKKTYDDYFKKYDAITAASLVALPGASEHQTGLSVDLTSTSVIQKKAKGDVAVFGDSEEGKWVEKNAYRFGFVLRFPLDKSNITGIRNEPWHFRYVGKEAAKTMHDNNWLLEEYCLYEGIIPQIKENK</sequence>
<feature type="domain" description="D-alanyl-D-alanine carboxypeptidase-like core" evidence="2">
    <location>
        <begin position="256"/>
        <end position="389"/>
    </location>
</feature>
<feature type="transmembrane region" description="Helical" evidence="1">
    <location>
        <begin position="28"/>
        <end position="47"/>
    </location>
</feature>
<dbReference type="EMBL" id="SMCQ01000024">
    <property type="protein sequence ID" value="TCV93110.1"/>
    <property type="molecule type" value="Genomic_DNA"/>
</dbReference>
<dbReference type="Pfam" id="PF02557">
    <property type="entry name" value="VanY"/>
    <property type="match status" value="1"/>
</dbReference>
<keyword evidence="3" id="KW-0378">Hydrolase</keyword>
<keyword evidence="3" id="KW-0645">Protease</keyword>
<dbReference type="InterPro" id="IPR009045">
    <property type="entry name" value="Zn_M74/Hedgehog-like"/>
</dbReference>
<gene>
    <name evidence="3" type="ORF">EDD60_12431</name>
</gene>
<dbReference type="GeneID" id="98916384"/>
<protein>
    <submittedName>
        <fullName evidence="3">D-alanyl-D-alanine carboxypeptidase</fullName>
    </submittedName>
</protein>
<dbReference type="InterPro" id="IPR058193">
    <property type="entry name" value="VanY/YodJ_core_dom"/>
</dbReference>
<proteinExistence type="predicted"/>
<evidence type="ECO:0000259" key="2">
    <source>
        <dbReference type="Pfam" id="PF02557"/>
    </source>
</evidence>
<evidence type="ECO:0000313" key="4">
    <source>
        <dbReference type="Proteomes" id="UP000295515"/>
    </source>
</evidence>
<dbReference type="SUPFAM" id="SSF55166">
    <property type="entry name" value="Hedgehog/DD-peptidase"/>
    <property type="match status" value="1"/>
</dbReference>
<evidence type="ECO:0000256" key="1">
    <source>
        <dbReference type="SAM" id="Phobius"/>
    </source>
</evidence>
<dbReference type="InterPro" id="IPR003709">
    <property type="entry name" value="VanY-like_core_dom"/>
</dbReference>
<keyword evidence="3" id="KW-0121">Carboxypeptidase</keyword>
<name>A0A4R3YLH8_9FIRM</name>
<dbReference type="GO" id="GO:0006508">
    <property type="term" value="P:proteolysis"/>
    <property type="evidence" value="ECO:0007669"/>
    <property type="project" value="InterPro"/>
</dbReference>
<reference evidence="3 4" key="1">
    <citation type="submission" date="2019-03" db="EMBL/GenBank/DDBJ databases">
        <title>Genomic Encyclopedia of Type Strains, Phase IV (KMG-IV): sequencing the most valuable type-strain genomes for metagenomic binning, comparative biology and taxonomic classification.</title>
        <authorList>
            <person name="Goeker M."/>
        </authorList>
    </citation>
    <scope>NUCLEOTIDE SEQUENCE [LARGE SCALE GENOMIC DNA]</scope>
    <source>
        <strain evidence="3 4">DSM 29487</strain>
    </source>
</reference>
<dbReference type="CDD" id="cd14852">
    <property type="entry name" value="LD-carboxypeptidase"/>
    <property type="match status" value="1"/>
</dbReference>
<keyword evidence="1" id="KW-0472">Membrane</keyword>
<keyword evidence="1" id="KW-1133">Transmembrane helix</keyword>
<keyword evidence="1" id="KW-0812">Transmembrane</keyword>
<dbReference type="GO" id="GO:0004180">
    <property type="term" value="F:carboxypeptidase activity"/>
    <property type="evidence" value="ECO:0007669"/>
    <property type="project" value="UniProtKB-KW"/>
</dbReference>
<dbReference type="PANTHER" id="PTHR34385">
    <property type="entry name" value="D-ALANYL-D-ALANINE CARBOXYPEPTIDASE"/>
    <property type="match status" value="1"/>
</dbReference>
<dbReference type="PANTHER" id="PTHR34385:SF1">
    <property type="entry name" value="PEPTIDOGLYCAN L-ALANYL-D-GLUTAMATE ENDOPEPTIDASE CWLK"/>
    <property type="match status" value="1"/>
</dbReference>